<dbReference type="Proteomes" id="UP000287651">
    <property type="component" value="Unassembled WGS sequence"/>
</dbReference>
<proteinExistence type="predicted"/>
<gene>
    <name evidence="1" type="ORF">B296_00050710</name>
</gene>
<comment type="caution">
    <text evidence="1">The sequence shown here is derived from an EMBL/GenBank/DDBJ whole genome shotgun (WGS) entry which is preliminary data.</text>
</comment>
<accession>A0A426YJW9</accession>
<sequence>MCSRGPRIGGGHVSRNDRVMVGAAKSLIIEGCRHRGGDRNTSGELMMCRNASSATFQCLTRPRYLVPPPRAGVLAVSSQRATDQTNRLSRVGCPQPSVAATDYTGCLDVTRGIRHVTRTGRVGILLARGRKKGLGLAVGAGPEGIRGGWTSDQGEWVPTVAVPELEPTSSCALGLAKRDPLP</sequence>
<evidence type="ECO:0000313" key="2">
    <source>
        <dbReference type="Proteomes" id="UP000287651"/>
    </source>
</evidence>
<name>A0A426YJW9_ENSVE</name>
<dbReference type="AlphaFoldDB" id="A0A426YJW9"/>
<protein>
    <submittedName>
        <fullName evidence="1">Uncharacterized protein</fullName>
    </submittedName>
</protein>
<organism evidence="1 2">
    <name type="scientific">Ensete ventricosum</name>
    <name type="common">Abyssinian banana</name>
    <name type="synonym">Musa ensete</name>
    <dbReference type="NCBI Taxonomy" id="4639"/>
    <lineage>
        <taxon>Eukaryota</taxon>
        <taxon>Viridiplantae</taxon>
        <taxon>Streptophyta</taxon>
        <taxon>Embryophyta</taxon>
        <taxon>Tracheophyta</taxon>
        <taxon>Spermatophyta</taxon>
        <taxon>Magnoliopsida</taxon>
        <taxon>Liliopsida</taxon>
        <taxon>Zingiberales</taxon>
        <taxon>Musaceae</taxon>
        <taxon>Ensete</taxon>
    </lineage>
</organism>
<dbReference type="EMBL" id="AMZH03011881">
    <property type="protein sequence ID" value="RRT52059.1"/>
    <property type="molecule type" value="Genomic_DNA"/>
</dbReference>
<reference evidence="1 2" key="1">
    <citation type="journal article" date="2014" name="Agronomy (Basel)">
        <title>A Draft Genome Sequence for Ensete ventricosum, the Drought-Tolerant Tree Against Hunger.</title>
        <authorList>
            <person name="Harrison J."/>
            <person name="Moore K.A."/>
            <person name="Paszkiewicz K."/>
            <person name="Jones T."/>
            <person name="Grant M."/>
            <person name="Ambacheew D."/>
            <person name="Muzemil S."/>
            <person name="Studholme D.J."/>
        </authorList>
    </citation>
    <scope>NUCLEOTIDE SEQUENCE [LARGE SCALE GENOMIC DNA]</scope>
</reference>
<evidence type="ECO:0000313" key="1">
    <source>
        <dbReference type="EMBL" id="RRT52059.1"/>
    </source>
</evidence>